<protein>
    <submittedName>
        <fullName evidence="3">Uncharacterized protein DUF2865</fullName>
    </submittedName>
</protein>
<evidence type="ECO:0000313" key="3">
    <source>
        <dbReference type="EMBL" id="RBP16134.1"/>
    </source>
</evidence>
<accession>A0A366FN62</accession>
<feature type="region of interest" description="Disordered" evidence="1">
    <location>
        <begin position="321"/>
        <end position="355"/>
    </location>
</feature>
<evidence type="ECO:0000313" key="4">
    <source>
        <dbReference type="Proteomes" id="UP000253529"/>
    </source>
</evidence>
<name>A0A366FN62_9HYPH</name>
<dbReference type="Pfam" id="PF11064">
    <property type="entry name" value="DUF2865"/>
    <property type="match status" value="1"/>
</dbReference>
<evidence type="ECO:0000256" key="1">
    <source>
        <dbReference type="SAM" id="MobiDB-lite"/>
    </source>
</evidence>
<feature type="signal peptide" evidence="2">
    <location>
        <begin position="1"/>
        <end position="37"/>
    </location>
</feature>
<gene>
    <name evidence="3" type="ORF">DFR50_10696</name>
</gene>
<dbReference type="AlphaFoldDB" id="A0A366FN62"/>
<proteinExistence type="predicted"/>
<keyword evidence="2" id="KW-0732">Signal</keyword>
<dbReference type="OrthoDB" id="7850882at2"/>
<dbReference type="EMBL" id="QNRK01000006">
    <property type="protein sequence ID" value="RBP16134.1"/>
    <property type="molecule type" value="Genomic_DNA"/>
</dbReference>
<feature type="compositionally biased region" description="Polar residues" evidence="1">
    <location>
        <begin position="395"/>
        <end position="406"/>
    </location>
</feature>
<feature type="region of interest" description="Disordered" evidence="1">
    <location>
        <begin position="379"/>
        <end position="412"/>
    </location>
</feature>
<evidence type="ECO:0000256" key="2">
    <source>
        <dbReference type="SAM" id="SignalP"/>
    </source>
</evidence>
<reference evidence="3 4" key="1">
    <citation type="submission" date="2018-06" db="EMBL/GenBank/DDBJ databases">
        <title>Genomic Encyclopedia of Type Strains, Phase IV (KMG-IV): sequencing the most valuable type-strain genomes for metagenomic binning, comparative biology and taxonomic classification.</title>
        <authorList>
            <person name="Goeker M."/>
        </authorList>
    </citation>
    <scope>NUCLEOTIDE SEQUENCE [LARGE SCALE GENOMIC DNA]</scope>
    <source>
        <strain evidence="3 4">DSM 24875</strain>
    </source>
</reference>
<dbReference type="RefSeq" id="WP_113888462.1">
    <property type="nucleotide sequence ID" value="NZ_QNRK01000006.1"/>
</dbReference>
<comment type="caution">
    <text evidence="3">The sequence shown here is derived from an EMBL/GenBank/DDBJ whole genome shotgun (WGS) entry which is preliminary data.</text>
</comment>
<sequence>MAEHQNARGSRKSSAVRLAIAAFATAAGLLTATTAYAESTECARLRAAIASARGDGQASAAASRQRAELARTNAYANSIGCSNQKFLFFGSEPPPQCGEIKGQIARLQASVSDLEGRAGGGRGALVARYNSECADAPQQPRNFFEALFGGGAKPQDPYQPINPETLSPDQQQQTIEKSIDKEKKTANVSAGSYAVCVRTCDGSFFPVSYSGAGGRLEDVCRSLCPNADVQLYSFPFGGTIEQAVSLAGQRYVDMPNALKFQQTFDPTCSCRRKGESWAQALAAAEAKYGHEAKDILVTPEKSIELSRPIVSKASVDAKAKLSKGGKPAPATLDANPAVDSGAAGAPSDSQSLTDAGQRLNANGENAALSAAAATVSRETSGIAGGTGRSGGAFYSETQGQTVTQTGPDGVKTKVRVVGPSL</sequence>
<feature type="chain" id="PRO_5016693861" evidence="2">
    <location>
        <begin position="38"/>
        <end position="421"/>
    </location>
</feature>
<dbReference type="InterPro" id="IPR021293">
    <property type="entry name" value="DUF2865"/>
</dbReference>
<organism evidence="3 4">
    <name type="scientific">Roseiarcus fermentans</name>
    <dbReference type="NCBI Taxonomy" id="1473586"/>
    <lineage>
        <taxon>Bacteria</taxon>
        <taxon>Pseudomonadati</taxon>
        <taxon>Pseudomonadota</taxon>
        <taxon>Alphaproteobacteria</taxon>
        <taxon>Hyphomicrobiales</taxon>
        <taxon>Roseiarcaceae</taxon>
        <taxon>Roseiarcus</taxon>
    </lineage>
</organism>
<dbReference type="Proteomes" id="UP000253529">
    <property type="component" value="Unassembled WGS sequence"/>
</dbReference>
<keyword evidence="4" id="KW-1185">Reference proteome</keyword>